<proteinExistence type="predicted"/>
<evidence type="ECO:0000313" key="2">
    <source>
        <dbReference type="Proteomes" id="UP000242188"/>
    </source>
</evidence>
<protein>
    <submittedName>
        <fullName evidence="1">Uncharacterized protein</fullName>
    </submittedName>
</protein>
<gene>
    <name evidence="1" type="ORF">KP79_PYT05030</name>
</gene>
<dbReference type="EMBL" id="NEDP02003387">
    <property type="protein sequence ID" value="OWF48783.1"/>
    <property type="molecule type" value="Genomic_DNA"/>
</dbReference>
<name>A0A210QJ47_MIZYE</name>
<comment type="caution">
    <text evidence="1">The sequence shown here is derived from an EMBL/GenBank/DDBJ whole genome shotgun (WGS) entry which is preliminary data.</text>
</comment>
<dbReference type="AlphaFoldDB" id="A0A210QJ47"/>
<evidence type="ECO:0000313" key="1">
    <source>
        <dbReference type="EMBL" id="OWF48783.1"/>
    </source>
</evidence>
<dbReference type="Proteomes" id="UP000242188">
    <property type="component" value="Unassembled WGS sequence"/>
</dbReference>
<accession>A0A210QJ47</accession>
<sequence>MDSDNNIHPRLEFRMLLTRVHVMRVAAQAMFSVPVPGQVMVFRTLTGAVHSVLSLDTVQ</sequence>
<keyword evidence="2" id="KW-1185">Reference proteome</keyword>
<organism evidence="1 2">
    <name type="scientific">Mizuhopecten yessoensis</name>
    <name type="common">Japanese scallop</name>
    <name type="synonym">Patinopecten yessoensis</name>
    <dbReference type="NCBI Taxonomy" id="6573"/>
    <lineage>
        <taxon>Eukaryota</taxon>
        <taxon>Metazoa</taxon>
        <taxon>Spiralia</taxon>
        <taxon>Lophotrochozoa</taxon>
        <taxon>Mollusca</taxon>
        <taxon>Bivalvia</taxon>
        <taxon>Autobranchia</taxon>
        <taxon>Pteriomorphia</taxon>
        <taxon>Pectinida</taxon>
        <taxon>Pectinoidea</taxon>
        <taxon>Pectinidae</taxon>
        <taxon>Mizuhopecten</taxon>
    </lineage>
</organism>
<reference evidence="1 2" key="1">
    <citation type="journal article" date="2017" name="Nat. Ecol. Evol.">
        <title>Scallop genome provides insights into evolution of bilaterian karyotype and development.</title>
        <authorList>
            <person name="Wang S."/>
            <person name="Zhang J."/>
            <person name="Jiao W."/>
            <person name="Li J."/>
            <person name="Xun X."/>
            <person name="Sun Y."/>
            <person name="Guo X."/>
            <person name="Huan P."/>
            <person name="Dong B."/>
            <person name="Zhang L."/>
            <person name="Hu X."/>
            <person name="Sun X."/>
            <person name="Wang J."/>
            <person name="Zhao C."/>
            <person name="Wang Y."/>
            <person name="Wang D."/>
            <person name="Huang X."/>
            <person name="Wang R."/>
            <person name="Lv J."/>
            <person name="Li Y."/>
            <person name="Zhang Z."/>
            <person name="Liu B."/>
            <person name="Lu W."/>
            <person name="Hui Y."/>
            <person name="Liang J."/>
            <person name="Zhou Z."/>
            <person name="Hou R."/>
            <person name="Li X."/>
            <person name="Liu Y."/>
            <person name="Li H."/>
            <person name="Ning X."/>
            <person name="Lin Y."/>
            <person name="Zhao L."/>
            <person name="Xing Q."/>
            <person name="Dou J."/>
            <person name="Li Y."/>
            <person name="Mao J."/>
            <person name="Guo H."/>
            <person name="Dou H."/>
            <person name="Li T."/>
            <person name="Mu C."/>
            <person name="Jiang W."/>
            <person name="Fu Q."/>
            <person name="Fu X."/>
            <person name="Miao Y."/>
            <person name="Liu J."/>
            <person name="Yu Q."/>
            <person name="Li R."/>
            <person name="Liao H."/>
            <person name="Li X."/>
            <person name="Kong Y."/>
            <person name="Jiang Z."/>
            <person name="Chourrout D."/>
            <person name="Li R."/>
            <person name="Bao Z."/>
        </authorList>
    </citation>
    <scope>NUCLEOTIDE SEQUENCE [LARGE SCALE GENOMIC DNA]</scope>
    <source>
        <strain evidence="1 2">PY_sf001</strain>
    </source>
</reference>